<evidence type="ECO:0000313" key="2">
    <source>
        <dbReference type="EMBL" id="RAU84445.1"/>
    </source>
</evidence>
<feature type="chain" id="PRO_5016646818" description="Outer membrane protein beta-barrel domain-containing protein" evidence="1">
    <location>
        <begin position="24"/>
        <end position="248"/>
    </location>
</feature>
<dbReference type="EMBL" id="QMDV01000001">
    <property type="protein sequence ID" value="RAU84445.1"/>
    <property type="molecule type" value="Genomic_DNA"/>
</dbReference>
<gene>
    <name evidence="2" type="ORF">DP923_05275</name>
</gene>
<organism evidence="2 3">
    <name type="scientific">Pontibacter arcticus</name>
    <dbReference type="NCBI Taxonomy" id="2080288"/>
    <lineage>
        <taxon>Bacteria</taxon>
        <taxon>Pseudomonadati</taxon>
        <taxon>Bacteroidota</taxon>
        <taxon>Cytophagia</taxon>
        <taxon>Cytophagales</taxon>
        <taxon>Hymenobacteraceae</taxon>
        <taxon>Pontibacter</taxon>
    </lineage>
</organism>
<comment type="caution">
    <text evidence="2">The sequence shown here is derived from an EMBL/GenBank/DDBJ whole genome shotgun (WGS) entry which is preliminary data.</text>
</comment>
<dbReference type="AlphaFoldDB" id="A0A364RJJ3"/>
<evidence type="ECO:0000313" key="3">
    <source>
        <dbReference type="Proteomes" id="UP000251692"/>
    </source>
</evidence>
<feature type="signal peptide" evidence="1">
    <location>
        <begin position="1"/>
        <end position="23"/>
    </location>
</feature>
<evidence type="ECO:0000256" key="1">
    <source>
        <dbReference type="SAM" id="SignalP"/>
    </source>
</evidence>
<name>A0A364RJJ3_9BACT</name>
<reference evidence="2 3" key="2">
    <citation type="submission" date="2018-07" db="EMBL/GenBank/DDBJ databases">
        <title>Pontibacter sp. 2b14 genomic sequence and assembly.</title>
        <authorList>
            <person name="Du Z.-J."/>
        </authorList>
    </citation>
    <scope>NUCLEOTIDE SEQUENCE [LARGE SCALE GENOMIC DNA]</scope>
    <source>
        <strain evidence="2 3">2b14</strain>
    </source>
</reference>
<proteinExistence type="predicted"/>
<evidence type="ECO:0008006" key="4">
    <source>
        <dbReference type="Google" id="ProtNLM"/>
    </source>
</evidence>
<sequence>MVVIKYLAFILLAAVGAAMPAAAQNNEEESFRNELSYGINFNSNGGLIGGAFIRSSFFVSEKMYQFGGIEIVEVKHPKENRLYSSQTGDFFIAGKQNYLFVVRPHYGRELVLFKKAAESGVQVNAVGAVGPSLGLLVPYYINFNYGGRGAGADDIRTEQYDPALHGRLESVQGSAGLFEGISETKINVGLHAKAGLSFEYGRYNESITGIEVGFLVEAYPKDLIIIPQAENRQVFSSVYLNLYYGRRK</sequence>
<reference evidence="2 3" key="1">
    <citation type="submission" date="2018-06" db="EMBL/GenBank/DDBJ databases">
        <authorList>
            <person name="Liu Z.-W."/>
        </authorList>
    </citation>
    <scope>NUCLEOTIDE SEQUENCE [LARGE SCALE GENOMIC DNA]</scope>
    <source>
        <strain evidence="2 3">2b14</strain>
    </source>
</reference>
<keyword evidence="3" id="KW-1185">Reference proteome</keyword>
<keyword evidence="1" id="KW-0732">Signal</keyword>
<dbReference type="OrthoDB" id="1523667at2"/>
<protein>
    <recommendedName>
        <fullName evidence="4">Outer membrane protein beta-barrel domain-containing protein</fullName>
    </recommendedName>
</protein>
<accession>A0A364RJJ3</accession>
<dbReference type="Proteomes" id="UP000251692">
    <property type="component" value="Unassembled WGS sequence"/>
</dbReference>